<dbReference type="EMBL" id="KN818306">
    <property type="protein sequence ID" value="KIL59998.1"/>
    <property type="molecule type" value="Genomic_DNA"/>
</dbReference>
<gene>
    <name evidence="1" type="ORF">M378DRAFT_1065114</name>
</gene>
<dbReference type="Proteomes" id="UP000054549">
    <property type="component" value="Unassembled WGS sequence"/>
</dbReference>
<evidence type="ECO:0000313" key="2">
    <source>
        <dbReference type="Proteomes" id="UP000054549"/>
    </source>
</evidence>
<dbReference type="HOGENOM" id="CLU_2426570_0_0_1"/>
<protein>
    <submittedName>
        <fullName evidence="1">Uncharacterized protein</fullName>
    </submittedName>
</protein>
<sequence length="91" mass="10202">MKRLARLVSVNGHFIPRARSVYMSTVKSNNPTTSKHPSTFTFSRTLEKLPGAPLTWLNRPLDVPPECPFDVAKTAWFTVAVFLILVTTDVD</sequence>
<evidence type="ECO:0000313" key="1">
    <source>
        <dbReference type="EMBL" id="KIL59998.1"/>
    </source>
</evidence>
<reference evidence="1 2" key="1">
    <citation type="submission" date="2014-04" db="EMBL/GenBank/DDBJ databases">
        <title>Evolutionary Origins and Diversification of the Mycorrhizal Mutualists.</title>
        <authorList>
            <consortium name="DOE Joint Genome Institute"/>
            <consortium name="Mycorrhizal Genomics Consortium"/>
            <person name="Kohler A."/>
            <person name="Kuo A."/>
            <person name="Nagy L.G."/>
            <person name="Floudas D."/>
            <person name="Copeland A."/>
            <person name="Barry K.W."/>
            <person name="Cichocki N."/>
            <person name="Veneault-Fourrey C."/>
            <person name="LaButti K."/>
            <person name="Lindquist E.A."/>
            <person name="Lipzen A."/>
            <person name="Lundell T."/>
            <person name="Morin E."/>
            <person name="Murat C."/>
            <person name="Riley R."/>
            <person name="Ohm R."/>
            <person name="Sun H."/>
            <person name="Tunlid A."/>
            <person name="Henrissat B."/>
            <person name="Grigoriev I.V."/>
            <person name="Hibbett D.S."/>
            <person name="Martin F."/>
        </authorList>
    </citation>
    <scope>NUCLEOTIDE SEQUENCE [LARGE SCALE GENOMIC DNA]</scope>
    <source>
        <strain evidence="1 2">Koide BX008</strain>
    </source>
</reference>
<proteinExistence type="predicted"/>
<name>A0A0C2WUK0_AMAMK</name>
<dbReference type="InParanoid" id="A0A0C2WUK0"/>
<accession>A0A0C2WUK0</accession>
<organism evidence="1 2">
    <name type="scientific">Amanita muscaria (strain Koide BX008)</name>
    <dbReference type="NCBI Taxonomy" id="946122"/>
    <lineage>
        <taxon>Eukaryota</taxon>
        <taxon>Fungi</taxon>
        <taxon>Dikarya</taxon>
        <taxon>Basidiomycota</taxon>
        <taxon>Agaricomycotina</taxon>
        <taxon>Agaricomycetes</taxon>
        <taxon>Agaricomycetidae</taxon>
        <taxon>Agaricales</taxon>
        <taxon>Pluteineae</taxon>
        <taxon>Amanitaceae</taxon>
        <taxon>Amanita</taxon>
    </lineage>
</organism>
<dbReference type="AlphaFoldDB" id="A0A0C2WUK0"/>
<keyword evidence="2" id="KW-1185">Reference proteome</keyword>